<dbReference type="Pfam" id="PF13738">
    <property type="entry name" value="Pyr_redox_3"/>
    <property type="match status" value="1"/>
</dbReference>
<evidence type="ECO:0000313" key="3">
    <source>
        <dbReference type="Proteomes" id="UP001164712"/>
    </source>
</evidence>
<gene>
    <name evidence="2" type="ORF">O1V66_04690</name>
</gene>
<dbReference type="Proteomes" id="UP001164712">
    <property type="component" value="Chromosome"/>
</dbReference>
<keyword evidence="1" id="KW-0560">Oxidoreductase</keyword>
<dbReference type="RefSeq" id="WP_045046955.1">
    <property type="nucleotide sequence ID" value="NZ_CP114058.1"/>
</dbReference>
<keyword evidence="3" id="KW-1185">Reference proteome</keyword>
<dbReference type="NCBIfam" id="TIGR04046">
    <property type="entry name" value="MSMEG_0569_nitr"/>
    <property type="match status" value="1"/>
</dbReference>
<reference evidence="2" key="1">
    <citation type="submission" date="2022-12" db="EMBL/GenBank/DDBJ databases">
        <title>Complete genome sequence of an Australian strain of Rouxiella badensis DAR84756 and resolution of the R. badensis DSM100043 and R. chamberiensis DSM28324 genomes.</title>
        <authorList>
            <person name="Paul S."/>
            <person name="Anderson P.J."/>
            <person name="Maynard G."/>
            <person name="Dyall-Smith M."/>
            <person name="Kudinha T."/>
        </authorList>
    </citation>
    <scope>NUCLEOTIDE SEQUENCE</scope>
    <source>
        <strain evidence="2">DSM 28324</strain>
    </source>
</reference>
<sequence>MNTHSHLAGEAKPQHVHTLIIGGGQAGLSMSYVLKQQGVEHLILERHRLGWAWREQRWDSFCLVTPNWQCRLPGFGYTDSESFAGKDPEGFMVKEEIVDYLERYAAHFSPPLREGVEVTGVDYCRADQAGRFCVSTRQGEFTAEQVVVAVGNYHRERFPPLSAQLPPRIHQLHSAQYRNAGSLPEGDVLVVGSAQSGAQIAEDLHLSGRKVHLCVGNAPRVARFYRGRDVVAWLDDMGHYQLNVDNHPLGEEARQKTNHYVTGRDGGRDIDLRAFALEGMQLHGRLQSYQPQTTGDGYLQLDGELEKYLNAADATAEKIKDSIDVWIAEQGIDAPEESRYVPVWRPPITDNRLSLDNIAVIIWAVGFHTDFSWINLPAFNARGYPMHRRGVSCVEGLYFLGLPWLWTWGSGRFEGVGHDAVHLGEQMAARSVKEGKQEALDSEINAFR</sequence>
<evidence type="ECO:0000256" key="1">
    <source>
        <dbReference type="ARBA" id="ARBA00023002"/>
    </source>
</evidence>
<dbReference type="SUPFAM" id="SSF51905">
    <property type="entry name" value="FAD/NAD(P)-binding domain"/>
    <property type="match status" value="1"/>
</dbReference>
<dbReference type="Gene3D" id="3.50.50.60">
    <property type="entry name" value="FAD/NAD(P)-binding domain"/>
    <property type="match status" value="2"/>
</dbReference>
<accession>A0ABY7HRH0</accession>
<dbReference type="PANTHER" id="PTHR43539">
    <property type="entry name" value="FLAVIN-BINDING MONOOXYGENASE-LIKE PROTEIN (AFU_ORTHOLOGUE AFUA_4G09220)"/>
    <property type="match status" value="1"/>
</dbReference>
<dbReference type="InterPro" id="IPR024000">
    <property type="entry name" value="CHP04046_FMN-dependent"/>
</dbReference>
<proteinExistence type="predicted"/>
<evidence type="ECO:0000313" key="2">
    <source>
        <dbReference type="EMBL" id="WAT01993.1"/>
    </source>
</evidence>
<protein>
    <submittedName>
        <fullName evidence="2">MSMEG_0569 family flavin-dependent oxidoreductase</fullName>
    </submittedName>
</protein>
<name>A0ABY7HRH0_9GAMM</name>
<dbReference type="InterPro" id="IPR050982">
    <property type="entry name" value="Auxin_biosynth/cation_transpt"/>
</dbReference>
<dbReference type="PANTHER" id="PTHR43539:SF78">
    <property type="entry name" value="FLAVIN-CONTAINING MONOOXYGENASE"/>
    <property type="match status" value="1"/>
</dbReference>
<dbReference type="InterPro" id="IPR036188">
    <property type="entry name" value="FAD/NAD-bd_sf"/>
</dbReference>
<organism evidence="2 3">
    <name type="scientific">Rouxiella chamberiensis</name>
    <dbReference type="NCBI Taxonomy" id="1513468"/>
    <lineage>
        <taxon>Bacteria</taxon>
        <taxon>Pseudomonadati</taxon>
        <taxon>Pseudomonadota</taxon>
        <taxon>Gammaproteobacteria</taxon>
        <taxon>Enterobacterales</taxon>
        <taxon>Yersiniaceae</taxon>
        <taxon>Rouxiella</taxon>
    </lineage>
</organism>
<dbReference type="EMBL" id="CP114058">
    <property type="protein sequence ID" value="WAT01993.1"/>
    <property type="molecule type" value="Genomic_DNA"/>
</dbReference>